<dbReference type="PANTHER" id="PTHR46060:SF1">
    <property type="entry name" value="MARINER MOS1 TRANSPOSASE-LIKE PROTEIN"/>
    <property type="match status" value="1"/>
</dbReference>
<feature type="domain" description="Mos1 transposase HTH" evidence="1">
    <location>
        <begin position="3"/>
        <end position="49"/>
    </location>
</feature>
<dbReference type="EMBL" id="JAJSOF020000015">
    <property type="protein sequence ID" value="KAJ4441447.1"/>
    <property type="molecule type" value="Genomic_DNA"/>
</dbReference>
<dbReference type="Pfam" id="PF17906">
    <property type="entry name" value="HTH_48"/>
    <property type="match status" value="1"/>
</dbReference>
<protein>
    <recommendedName>
        <fullName evidence="1">Mos1 transposase HTH domain-containing protein</fullName>
    </recommendedName>
</protein>
<keyword evidence="3" id="KW-1185">Reference proteome</keyword>
<dbReference type="InterPro" id="IPR052709">
    <property type="entry name" value="Transposase-MT_Hybrid"/>
</dbReference>
<organism evidence="2 3">
    <name type="scientific">Periplaneta americana</name>
    <name type="common">American cockroach</name>
    <name type="synonym">Blatta americana</name>
    <dbReference type="NCBI Taxonomy" id="6978"/>
    <lineage>
        <taxon>Eukaryota</taxon>
        <taxon>Metazoa</taxon>
        <taxon>Ecdysozoa</taxon>
        <taxon>Arthropoda</taxon>
        <taxon>Hexapoda</taxon>
        <taxon>Insecta</taxon>
        <taxon>Pterygota</taxon>
        <taxon>Neoptera</taxon>
        <taxon>Polyneoptera</taxon>
        <taxon>Dictyoptera</taxon>
        <taxon>Blattodea</taxon>
        <taxon>Blattoidea</taxon>
        <taxon>Blattidae</taxon>
        <taxon>Blattinae</taxon>
        <taxon>Periplaneta</taxon>
    </lineage>
</organism>
<evidence type="ECO:0000313" key="2">
    <source>
        <dbReference type="EMBL" id="KAJ4441447.1"/>
    </source>
</evidence>
<reference evidence="2 3" key="1">
    <citation type="journal article" date="2022" name="Allergy">
        <title>Genome assembly and annotation of Periplaneta americana reveal a comprehensive cockroach allergen profile.</title>
        <authorList>
            <person name="Wang L."/>
            <person name="Xiong Q."/>
            <person name="Saelim N."/>
            <person name="Wang L."/>
            <person name="Nong W."/>
            <person name="Wan A.T."/>
            <person name="Shi M."/>
            <person name="Liu X."/>
            <person name="Cao Q."/>
            <person name="Hui J.H.L."/>
            <person name="Sookrung N."/>
            <person name="Leung T.F."/>
            <person name="Tungtrongchitr A."/>
            <person name="Tsui S.K.W."/>
        </authorList>
    </citation>
    <scope>NUCLEOTIDE SEQUENCE [LARGE SCALE GENOMIC DNA]</scope>
    <source>
        <strain evidence="2">PWHHKU_190912</strain>
    </source>
</reference>
<dbReference type="PANTHER" id="PTHR46060">
    <property type="entry name" value="MARINER MOS1 TRANSPOSASE-LIKE PROTEIN"/>
    <property type="match status" value="1"/>
</dbReference>
<dbReference type="Gene3D" id="1.10.10.1450">
    <property type="match status" value="1"/>
</dbReference>
<proteinExistence type="predicted"/>
<dbReference type="Proteomes" id="UP001148838">
    <property type="component" value="Unassembled WGS sequence"/>
</dbReference>
<sequence>MVKQEVRAVIQFFNAKKMSAAEIHRQLVYVYGKSMMNRHSVAKWCIKFRTVKVTTVDCVWSGRLTTVGIAENKTYIEHAVLENRRVTITELMHDLGLSCGTVSRMY</sequence>
<name>A0ABQ8T4N1_PERAM</name>
<dbReference type="InterPro" id="IPR041426">
    <property type="entry name" value="Mos1_HTH"/>
</dbReference>
<comment type="caution">
    <text evidence="2">The sequence shown here is derived from an EMBL/GenBank/DDBJ whole genome shotgun (WGS) entry which is preliminary data.</text>
</comment>
<evidence type="ECO:0000259" key="1">
    <source>
        <dbReference type="Pfam" id="PF17906"/>
    </source>
</evidence>
<gene>
    <name evidence="2" type="ORF">ANN_11302</name>
</gene>
<accession>A0ABQ8T4N1</accession>
<evidence type="ECO:0000313" key="3">
    <source>
        <dbReference type="Proteomes" id="UP001148838"/>
    </source>
</evidence>